<evidence type="ECO:0000313" key="3">
    <source>
        <dbReference type="Proteomes" id="UP001210261"/>
    </source>
</evidence>
<organism evidence="2 3">
    <name type="scientific">Helicobacter ibis</name>
    <dbReference type="NCBI Taxonomy" id="2962633"/>
    <lineage>
        <taxon>Bacteria</taxon>
        <taxon>Pseudomonadati</taxon>
        <taxon>Campylobacterota</taxon>
        <taxon>Epsilonproteobacteria</taxon>
        <taxon>Campylobacterales</taxon>
        <taxon>Helicobacteraceae</taxon>
        <taxon>Helicobacter</taxon>
    </lineage>
</organism>
<comment type="caution">
    <text evidence="2">The sequence shown here is derived from an EMBL/GenBank/DDBJ whole genome shotgun (WGS) entry which is preliminary data.</text>
</comment>
<keyword evidence="1" id="KW-0812">Transmembrane</keyword>
<sequence>MSNTEIEVEFEKEPKKSFIPMLLILTIVVLIIFGAGFYLLKQPLGKELLHDAKIALGFSQPNANENLNEVVDIEVTQIAQDDEITRLKEALAKKEMELAKLSNSINPLNQQNAQANTNTLTNIRYVIKPKKQIITECFAMEIGKWQIPANCMLSIATNVNKELKDDIRVVAFEVQGVVDTNPYRGLSPELKQEGLASFRAREAIREINKKIPNAVAFEGPSMQLPNKRGYSIKAYFVE</sequence>
<evidence type="ECO:0000313" key="2">
    <source>
        <dbReference type="EMBL" id="MDA3968161.1"/>
    </source>
</evidence>
<keyword evidence="1" id="KW-1133">Transmembrane helix</keyword>
<keyword evidence="1" id="KW-0472">Membrane</keyword>
<dbReference type="EMBL" id="JAQHXR010000001">
    <property type="protein sequence ID" value="MDA3968161.1"/>
    <property type="molecule type" value="Genomic_DNA"/>
</dbReference>
<protein>
    <recommendedName>
        <fullName evidence="4">Periplasmic protein</fullName>
    </recommendedName>
</protein>
<reference evidence="2 3" key="1">
    <citation type="submission" date="2023-01" db="EMBL/GenBank/DDBJ databases">
        <title>Description of Helicobacter ibis sp. nov. isolated from faecal droppings of black-faced ibis (Theristicus melanopis).</title>
        <authorList>
            <person name="Lopez-Cantillo M."/>
            <person name="Vidal-Veuthey B."/>
            <person name="Mella A."/>
            <person name="De La Haba R."/>
            <person name="Collado L."/>
        </authorList>
    </citation>
    <scope>NUCLEOTIDE SEQUENCE [LARGE SCALE GENOMIC DNA]</scope>
    <source>
        <strain evidence="2 3">A82</strain>
    </source>
</reference>
<feature type="transmembrane region" description="Helical" evidence="1">
    <location>
        <begin position="18"/>
        <end position="40"/>
    </location>
</feature>
<evidence type="ECO:0008006" key="4">
    <source>
        <dbReference type="Google" id="ProtNLM"/>
    </source>
</evidence>
<proteinExistence type="predicted"/>
<name>A0ABT4VBT1_9HELI</name>
<dbReference type="Proteomes" id="UP001210261">
    <property type="component" value="Unassembled WGS sequence"/>
</dbReference>
<gene>
    <name evidence="2" type="ORF">PF021_00550</name>
</gene>
<accession>A0ABT4VBT1</accession>
<keyword evidence="3" id="KW-1185">Reference proteome</keyword>
<evidence type="ECO:0000256" key="1">
    <source>
        <dbReference type="SAM" id="Phobius"/>
    </source>
</evidence>
<dbReference type="RefSeq" id="WP_271020458.1">
    <property type="nucleotide sequence ID" value="NZ_JAQHXR010000001.1"/>
</dbReference>